<dbReference type="Proteomes" id="UP000818029">
    <property type="component" value="Chromosome A10"/>
</dbReference>
<dbReference type="SUPFAM" id="SSF56672">
    <property type="entry name" value="DNA/RNA polymerases"/>
    <property type="match status" value="1"/>
</dbReference>
<dbReference type="CDD" id="cd09274">
    <property type="entry name" value="RNase_HI_RT_Ty3"/>
    <property type="match status" value="1"/>
</dbReference>
<protein>
    <recommendedName>
        <fullName evidence="1">RNA-directed DNA polymerase</fullName>
        <ecNumber evidence="1">2.7.7.49</ecNumber>
    </recommendedName>
</protein>
<evidence type="ECO:0000259" key="9">
    <source>
        <dbReference type="Pfam" id="PF17917"/>
    </source>
</evidence>
<dbReference type="CDD" id="cd00303">
    <property type="entry name" value="retropepsin_like"/>
    <property type="match status" value="1"/>
</dbReference>
<dbReference type="Gene3D" id="2.40.70.10">
    <property type="entry name" value="Acid Proteases"/>
    <property type="match status" value="1"/>
</dbReference>
<dbReference type="Pfam" id="PF17917">
    <property type="entry name" value="RT_RNaseH"/>
    <property type="match status" value="1"/>
</dbReference>
<gene>
    <name evidence="12" type="primary">LOC107915527</name>
</gene>
<evidence type="ECO:0000313" key="12">
    <source>
        <dbReference type="RefSeq" id="XP_040934476.1"/>
    </source>
</evidence>
<proteinExistence type="predicted"/>
<dbReference type="EC" id="2.7.7.49" evidence="1"/>
<reference evidence="12" key="2">
    <citation type="submission" date="2025-08" db="UniProtKB">
        <authorList>
            <consortium name="RefSeq"/>
        </authorList>
    </citation>
    <scope>IDENTIFICATION</scope>
</reference>
<keyword evidence="11" id="KW-1185">Reference proteome</keyword>
<evidence type="ECO:0000256" key="6">
    <source>
        <dbReference type="ARBA" id="ARBA00022801"/>
    </source>
</evidence>
<evidence type="ECO:0000256" key="3">
    <source>
        <dbReference type="ARBA" id="ARBA00022695"/>
    </source>
</evidence>
<accession>A0ABM2YVE5</accession>
<evidence type="ECO:0000313" key="11">
    <source>
        <dbReference type="Proteomes" id="UP000818029"/>
    </source>
</evidence>
<dbReference type="InterPro" id="IPR050951">
    <property type="entry name" value="Retrovirus_Pol_polyprotein"/>
</dbReference>
<dbReference type="InterPro" id="IPR041373">
    <property type="entry name" value="RT_RNaseH"/>
</dbReference>
<feature type="domain" description="Integrase zinc-binding" evidence="10">
    <location>
        <begin position="700"/>
        <end position="757"/>
    </location>
</feature>
<evidence type="ECO:0000256" key="1">
    <source>
        <dbReference type="ARBA" id="ARBA00012493"/>
    </source>
</evidence>
<dbReference type="Gene3D" id="3.10.10.10">
    <property type="entry name" value="HIV Type 1 Reverse Transcriptase, subunit A, domain 1"/>
    <property type="match status" value="1"/>
</dbReference>
<sequence>MGLDAFIKMLRILERVAGDNVRSGGRGSVIERLRSNGVEIFRGIVGVASSLAEYWMEATERIMDDLDFTDKERDFSVLVEKAKIAKEVKRSERQNYEKGKVKRDSESTGSGMRPKKKARTDGSVRVGPTVAPAGVAICQLCNRRHPSECWRSTDACLRCRSIEYRVKDCPLRGNHVQALIVETIGVGPTEVRQPALVYAAHRREDRDAPDIITGSTHSYVVCPVSETLGISHESTSSEISMVSPLGQTIRVSKLFRDVLLEFQGTIFLADLMGLLFGEFDLILGIDWLVKHRVSLDYAEKMVVLRTEEDKEVFMIGERQSNLSNVISALVAEKLVRKGREAYLACISVSDSVNSSVKDICTVKNFPDVFPVELPGLPLSREVEFGIELIPGTTPVSIAPYRIAPKELAELKAQVQKLLDRKFIHPNVSLWGVPVLFVKKKDVLIDNILVYSRTEDEHDRHLRVVLQILREEQQNAKFIKCYYRCFVEGFLLIATLLTKLLRKGVPFVWTVVQQESFKKLKTVLTQAPVLIQPELSKDFVVYSNASHVGLGCVLMQNGKVVAYASRQLKTHEANYPMHDLELATVFFTLKIWRHYLYSERCTIYTDQKSLKYLLTQKELNFRQRQWVELLKDYDCSIEYHPRKANVVADALSRRAVADLIVLFARLRLYADGSLLAELWVRPMIDSDRVLHFRDRISVPDDENLRMWILREAHSSPYAMHPEGKKIHRDLRELYWWPGLKREVTEFVARCLTCQQVKAEHQLPSGLLQPVKIPMWKWERIVRLHGVLVSIISDRDPRFTSRFW</sequence>
<feature type="region of interest" description="Disordered" evidence="8">
    <location>
        <begin position="94"/>
        <end position="125"/>
    </location>
</feature>
<keyword evidence="3" id="KW-0548">Nucleotidyltransferase</keyword>
<keyword evidence="5" id="KW-0255">Endonuclease</keyword>
<evidence type="ECO:0000256" key="5">
    <source>
        <dbReference type="ARBA" id="ARBA00022759"/>
    </source>
</evidence>
<dbReference type="Pfam" id="PF08284">
    <property type="entry name" value="RVP_2"/>
    <property type="match status" value="1"/>
</dbReference>
<keyword evidence="4" id="KW-0540">Nuclease</keyword>
<evidence type="ECO:0000256" key="4">
    <source>
        <dbReference type="ARBA" id="ARBA00022722"/>
    </source>
</evidence>
<feature type="compositionally biased region" description="Basic and acidic residues" evidence="8">
    <location>
        <begin position="94"/>
        <end position="106"/>
    </location>
</feature>
<dbReference type="InterPro" id="IPR041588">
    <property type="entry name" value="Integrase_H2C2"/>
</dbReference>
<keyword evidence="2" id="KW-0808">Transferase</keyword>
<keyword evidence="7" id="KW-0695">RNA-directed DNA polymerase</keyword>
<keyword evidence="6" id="KW-0378">Hydrolase</keyword>
<dbReference type="GeneID" id="107915527"/>
<dbReference type="InterPro" id="IPR043128">
    <property type="entry name" value="Rev_trsase/Diguanyl_cyclase"/>
</dbReference>
<dbReference type="Gene3D" id="1.10.340.70">
    <property type="match status" value="1"/>
</dbReference>
<feature type="domain" description="Reverse transcriptase RNase H-like" evidence="9">
    <location>
        <begin position="534"/>
        <end position="632"/>
    </location>
</feature>
<name>A0ABM2YVE5_GOSHI</name>
<evidence type="ECO:0000256" key="2">
    <source>
        <dbReference type="ARBA" id="ARBA00022679"/>
    </source>
</evidence>
<organism evidence="11 12">
    <name type="scientific">Gossypium hirsutum</name>
    <name type="common">Upland cotton</name>
    <name type="synonym">Gossypium mexicanum</name>
    <dbReference type="NCBI Taxonomy" id="3635"/>
    <lineage>
        <taxon>Eukaryota</taxon>
        <taxon>Viridiplantae</taxon>
        <taxon>Streptophyta</taxon>
        <taxon>Embryophyta</taxon>
        <taxon>Tracheophyta</taxon>
        <taxon>Spermatophyta</taxon>
        <taxon>Magnoliopsida</taxon>
        <taxon>eudicotyledons</taxon>
        <taxon>Gunneridae</taxon>
        <taxon>Pentapetalae</taxon>
        <taxon>rosids</taxon>
        <taxon>malvids</taxon>
        <taxon>Malvales</taxon>
        <taxon>Malvaceae</taxon>
        <taxon>Malvoideae</taxon>
        <taxon>Gossypium</taxon>
    </lineage>
</organism>
<evidence type="ECO:0000256" key="7">
    <source>
        <dbReference type="ARBA" id="ARBA00022918"/>
    </source>
</evidence>
<dbReference type="Gene3D" id="3.10.20.370">
    <property type="match status" value="1"/>
</dbReference>
<evidence type="ECO:0000256" key="8">
    <source>
        <dbReference type="SAM" id="MobiDB-lite"/>
    </source>
</evidence>
<evidence type="ECO:0000259" key="10">
    <source>
        <dbReference type="Pfam" id="PF17921"/>
    </source>
</evidence>
<dbReference type="Pfam" id="PF17921">
    <property type="entry name" value="Integrase_H2C2"/>
    <property type="match status" value="1"/>
</dbReference>
<dbReference type="Gene3D" id="3.30.70.270">
    <property type="match status" value="1"/>
</dbReference>
<dbReference type="PANTHER" id="PTHR37984">
    <property type="entry name" value="PROTEIN CBG26694"/>
    <property type="match status" value="1"/>
</dbReference>
<dbReference type="RefSeq" id="XP_040934476.1">
    <property type="nucleotide sequence ID" value="XM_041078542.1"/>
</dbReference>
<dbReference type="PANTHER" id="PTHR37984:SF5">
    <property type="entry name" value="PROTEIN NYNRIN-LIKE"/>
    <property type="match status" value="1"/>
</dbReference>
<dbReference type="InterPro" id="IPR043502">
    <property type="entry name" value="DNA/RNA_pol_sf"/>
</dbReference>
<dbReference type="InterPro" id="IPR021109">
    <property type="entry name" value="Peptidase_aspartic_dom_sf"/>
</dbReference>
<reference evidence="11" key="1">
    <citation type="journal article" date="2020" name="Nat. Genet.">
        <title>Genomic diversifications of five Gossypium allopolyploid species and their impact on cotton improvement.</title>
        <authorList>
            <person name="Chen Z.J."/>
            <person name="Sreedasyam A."/>
            <person name="Ando A."/>
            <person name="Song Q."/>
            <person name="De Santiago L.M."/>
            <person name="Hulse-Kemp A.M."/>
            <person name="Ding M."/>
            <person name="Ye W."/>
            <person name="Kirkbride R.C."/>
            <person name="Jenkins J."/>
            <person name="Plott C."/>
            <person name="Lovell J."/>
            <person name="Lin Y.M."/>
            <person name="Vaughn R."/>
            <person name="Liu B."/>
            <person name="Simpson S."/>
            <person name="Scheffler B.E."/>
            <person name="Wen L."/>
            <person name="Saski C.A."/>
            <person name="Grover C.E."/>
            <person name="Hu G."/>
            <person name="Conover J.L."/>
            <person name="Carlson J.W."/>
            <person name="Shu S."/>
            <person name="Boston L.B."/>
            <person name="Williams M."/>
            <person name="Peterson D.G."/>
            <person name="McGee K."/>
            <person name="Jones D.C."/>
            <person name="Wendel J.F."/>
            <person name="Stelly D.M."/>
            <person name="Grimwood J."/>
            <person name="Schmutz J."/>
        </authorList>
    </citation>
    <scope>NUCLEOTIDE SEQUENCE [LARGE SCALE GENOMIC DNA]</scope>
    <source>
        <strain evidence="11">cv. TM-1</strain>
    </source>
</reference>